<name>A0A1X7L355_9BACL</name>
<dbReference type="OrthoDB" id="1937631at2"/>
<dbReference type="EMBL" id="FXAZ01000004">
    <property type="protein sequence ID" value="SMG48276.1"/>
    <property type="molecule type" value="Genomic_DNA"/>
</dbReference>
<gene>
    <name evidence="2" type="ORF">SAMN06295960_2918</name>
</gene>
<organism evidence="2 3">
    <name type="scientific">Paenibacillus aquistagni</name>
    <dbReference type="NCBI Taxonomy" id="1852522"/>
    <lineage>
        <taxon>Bacteria</taxon>
        <taxon>Bacillati</taxon>
        <taxon>Bacillota</taxon>
        <taxon>Bacilli</taxon>
        <taxon>Bacillales</taxon>
        <taxon>Paenibacillaceae</taxon>
        <taxon>Paenibacillus</taxon>
    </lineage>
</organism>
<sequence length="334" mass="36610">MKKFLSALLVALVAVVIVVPVSSVDAYSRGLLQGSPLTISTDYGVSHGTTDLVTDGLDWTYHDIEANGNYGAKSNLTYTFTSTSTITSYKLLAVNNPNFDHNTVSILFYDTNGNQIKEVTNPNGGGTINTLDTPINGVKKIALRQWSPYSQRVYEFDVFGREDISPPQTPTNLKATSGKGEIDLTWNTVTEVTYYNIKRSTTSWGPFTTVASSVYGQYTDSNVVAGATYYYVVSATNKAGESGNSNLVSAMVQAAQEDRAILVVTLMTGATKEYDLSNNELNSFLNWYEKRASGQGSSTYEIDKGRNVGPFLSRKDYLVFDKILTFEVNKYSAK</sequence>
<proteinExistence type="predicted"/>
<dbReference type="SUPFAM" id="SSF49265">
    <property type="entry name" value="Fibronectin type III"/>
    <property type="match status" value="1"/>
</dbReference>
<dbReference type="Gene3D" id="2.60.40.10">
    <property type="entry name" value="Immunoglobulins"/>
    <property type="match status" value="1"/>
</dbReference>
<evidence type="ECO:0000313" key="3">
    <source>
        <dbReference type="Proteomes" id="UP000193834"/>
    </source>
</evidence>
<evidence type="ECO:0000259" key="1">
    <source>
        <dbReference type="PROSITE" id="PS50853"/>
    </source>
</evidence>
<dbReference type="AlphaFoldDB" id="A0A1X7L355"/>
<protein>
    <recommendedName>
        <fullName evidence="1">Fibronectin type-III domain-containing protein</fullName>
    </recommendedName>
</protein>
<dbReference type="InterPro" id="IPR003961">
    <property type="entry name" value="FN3_dom"/>
</dbReference>
<reference evidence="2 3" key="1">
    <citation type="submission" date="2017-04" db="EMBL/GenBank/DDBJ databases">
        <authorList>
            <person name="Afonso C.L."/>
            <person name="Miller P.J."/>
            <person name="Scott M.A."/>
            <person name="Spackman E."/>
            <person name="Goraichik I."/>
            <person name="Dimitrov K.M."/>
            <person name="Suarez D.L."/>
            <person name="Swayne D.E."/>
        </authorList>
    </citation>
    <scope>NUCLEOTIDE SEQUENCE [LARGE SCALE GENOMIC DNA]</scope>
    <source>
        <strain evidence="2 3">11</strain>
    </source>
</reference>
<dbReference type="PROSITE" id="PS50853">
    <property type="entry name" value="FN3"/>
    <property type="match status" value="1"/>
</dbReference>
<dbReference type="SMART" id="SM00060">
    <property type="entry name" value="FN3"/>
    <property type="match status" value="1"/>
</dbReference>
<dbReference type="Proteomes" id="UP000193834">
    <property type="component" value="Unassembled WGS sequence"/>
</dbReference>
<dbReference type="CDD" id="cd00063">
    <property type="entry name" value="FN3"/>
    <property type="match status" value="1"/>
</dbReference>
<dbReference type="STRING" id="1852522.SAMN06295960_2918"/>
<dbReference type="InterPro" id="IPR013783">
    <property type="entry name" value="Ig-like_fold"/>
</dbReference>
<accession>A0A1X7L355</accession>
<evidence type="ECO:0000313" key="2">
    <source>
        <dbReference type="EMBL" id="SMG48276.1"/>
    </source>
</evidence>
<dbReference type="InterPro" id="IPR036116">
    <property type="entry name" value="FN3_sf"/>
</dbReference>
<keyword evidence="3" id="KW-1185">Reference proteome</keyword>
<feature type="domain" description="Fibronectin type-III" evidence="1">
    <location>
        <begin position="166"/>
        <end position="255"/>
    </location>
</feature>
<dbReference type="RefSeq" id="WP_085495218.1">
    <property type="nucleotide sequence ID" value="NZ_FXAZ01000004.1"/>
</dbReference>